<comment type="caution">
    <text evidence="2">The sequence shown here is derived from an EMBL/GenBank/DDBJ whole genome shotgun (WGS) entry which is preliminary data.</text>
</comment>
<evidence type="ECO:0000313" key="2">
    <source>
        <dbReference type="EMBL" id="KAG6111032.1"/>
    </source>
</evidence>
<reference evidence="2 3" key="1">
    <citation type="journal article" date="2020" name="bioRxiv">
        <title>Whole genome comparisons of ergot fungi reveals the divergence and evolution of species within the genus Claviceps are the result of varying mechanisms driving genome evolution and host range expansion.</title>
        <authorList>
            <person name="Wyka S.A."/>
            <person name="Mondo S.J."/>
            <person name="Liu M."/>
            <person name="Dettman J."/>
            <person name="Nalam V."/>
            <person name="Broders K.D."/>
        </authorList>
    </citation>
    <scope>NUCLEOTIDE SEQUENCE [LARGE SCALE GENOMIC DNA]</scope>
    <source>
        <strain evidence="2 3">LM576</strain>
    </source>
</reference>
<organism evidence="2 3">
    <name type="scientific">Claviceps humidiphila</name>
    <dbReference type="NCBI Taxonomy" id="1294629"/>
    <lineage>
        <taxon>Eukaryota</taxon>
        <taxon>Fungi</taxon>
        <taxon>Dikarya</taxon>
        <taxon>Ascomycota</taxon>
        <taxon>Pezizomycotina</taxon>
        <taxon>Sordariomycetes</taxon>
        <taxon>Hypocreomycetidae</taxon>
        <taxon>Hypocreales</taxon>
        <taxon>Clavicipitaceae</taxon>
        <taxon>Claviceps</taxon>
    </lineage>
</organism>
<sequence length="153" mass="15892">MKTAIFLFSLLSIGATAMPEPEEVVIFDGKHTYRGGDVKLTKNMDTLCGTCNANAVATDAGPGASNAPLISANASVAQAAGHVMTANIIARTAPTLAIAPVRRLPLMDHGLSDERLLARARGCLNCATSDSRGCVTVSPEDGVSSKKQKALPW</sequence>
<feature type="signal peptide" evidence="1">
    <location>
        <begin position="1"/>
        <end position="17"/>
    </location>
</feature>
<keyword evidence="1" id="KW-0732">Signal</keyword>
<dbReference type="Proteomes" id="UP000732380">
    <property type="component" value="Unassembled WGS sequence"/>
</dbReference>
<dbReference type="EMBL" id="SRQM01000405">
    <property type="protein sequence ID" value="KAG6111032.1"/>
    <property type="molecule type" value="Genomic_DNA"/>
</dbReference>
<proteinExistence type="predicted"/>
<protein>
    <submittedName>
        <fullName evidence="2">Uncharacterized protein</fullName>
    </submittedName>
</protein>
<evidence type="ECO:0000256" key="1">
    <source>
        <dbReference type="SAM" id="SignalP"/>
    </source>
</evidence>
<gene>
    <name evidence="2" type="ORF">E4U13_005098</name>
</gene>
<name>A0A9P7TSQ3_9HYPO</name>
<evidence type="ECO:0000313" key="3">
    <source>
        <dbReference type="Proteomes" id="UP000732380"/>
    </source>
</evidence>
<accession>A0A9P7TSQ3</accession>
<keyword evidence="3" id="KW-1185">Reference proteome</keyword>
<feature type="chain" id="PRO_5040421198" evidence="1">
    <location>
        <begin position="18"/>
        <end position="153"/>
    </location>
</feature>
<dbReference type="AlphaFoldDB" id="A0A9P7TSQ3"/>